<proteinExistence type="predicted"/>
<dbReference type="Gene3D" id="3.10.450.50">
    <property type="match status" value="1"/>
</dbReference>
<protein>
    <submittedName>
        <fullName evidence="2">Nuclear transport factor 2 family protein</fullName>
    </submittedName>
</protein>
<feature type="domain" description="SnoaL-like" evidence="1">
    <location>
        <begin position="6"/>
        <end position="106"/>
    </location>
</feature>
<evidence type="ECO:0000259" key="1">
    <source>
        <dbReference type="Pfam" id="PF12680"/>
    </source>
</evidence>
<organism evidence="2 3">
    <name type="scientific">Actinomadura fulvescens</name>
    <dbReference type="NCBI Taxonomy" id="46160"/>
    <lineage>
        <taxon>Bacteria</taxon>
        <taxon>Bacillati</taxon>
        <taxon>Actinomycetota</taxon>
        <taxon>Actinomycetes</taxon>
        <taxon>Streptosporangiales</taxon>
        <taxon>Thermomonosporaceae</taxon>
        <taxon>Actinomadura</taxon>
    </lineage>
</organism>
<evidence type="ECO:0000313" key="2">
    <source>
        <dbReference type="EMBL" id="GAA2606302.1"/>
    </source>
</evidence>
<dbReference type="Pfam" id="PF12680">
    <property type="entry name" value="SnoaL_2"/>
    <property type="match status" value="1"/>
</dbReference>
<dbReference type="Proteomes" id="UP001501509">
    <property type="component" value="Unassembled WGS sequence"/>
</dbReference>
<evidence type="ECO:0000313" key="3">
    <source>
        <dbReference type="Proteomes" id="UP001501509"/>
    </source>
</evidence>
<sequence>MSDNRVAEYLERLAAGDLDGVLSLFAGGAVVESPLYGRMTAADFYTGLFEDTERSEITPVDTFTSDSDPRRVAVRFQYDWTLADGSATTFDCVDVIEFDGDGRIERLTIVYDTHPLRSVWAGVRS</sequence>
<name>A0ABN3PXB5_9ACTN</name>
<reference evidence="2 3" key="1">
    <citation type="journal article" date="2019" name="Int. J. Syst. Evol. Microbiol.">
        <title>The Global Catalogue of Microorganisms (GCM) 10K type strain sequencing project: providing services to taxonomists for standard genome sequencing and annotation.</title>
        <authorList>
            <consortium name="The Broad Institute Genomics Platform"/>
            <consortium name="The Broad Institute Genome Sequencing Center for Infectious Disease"/>
            <person name="Wu L."/>
            <person name="Ma J."/>
        </authorList>
    </citation>
    <scope>NUCLEOTIDE SEQUENCE [LARGE SCALE GENOMIC DNA]</scope>
    <source>
        <strain evidence="2 3">JCM 6833</strain>
    </source>
</reference>
<gene>
    <name evidence="2" type="ORF">GCM10010411_45600</name>
</gene>
<comment type="caution">
    <text evidence="2">The sequence shown here is derived from an EMBL/GenBank/DDBJ whole genome shotgun (WGS) entry which is preliminary data.</text>
</comment>
<keyword evidence="3" id="KW-1185">Reference proteome</keyword>
<dbReference type="InterPro" id="IPR032710">
    <property type="entry name" value="NTF2-like_dom_sf"/>
</dbReference>
<dbReference type="EMBL" id="BAAATD010000006">
    <property type="protein sequence ID" value="GAA2606302.1"/>
    <property type="molecule type" value="Genomic_DNA"/>
</dbReference>
<dbReference type="SUPFAM" id="SSF54427">
    <property type="entry name" value="NTF2-like"/>
    <property type="match status" value="1"/>
</dbReference>
<accession>A0ABN3PXB5</accession>
<dbReference type="RefSeq" id="WP_344543876.1">
    <property type="nucleotide sequence ID" value="NZ_BAAATD010000006.1"/>
</dbReference>
<dbReference type="InterPro" id="IPR037401">
    <property type="entry name" value="SnoaL-like"/>
</dbReference>